<dbReference type="InterPro" id="IPR050307">
    <property type="entry name" value="Sterol_Desaturase_Related"/>
</dbReference>
<proteinExistence type="predicted"/>
<evidence type="ECO:0000256" key="1">
    <source>
        <dbReference type="ARBA" id="ARBA00004370"/>
    </source>
</evidence>
<dbReference type="OrthoDB" id="6354873at2759"/>
<keyword evidence="2 6" id="KW-0812">Transmembrane</keyword>
<name>A0A4U7KWA9_9BASI</name>
<dbReference type="AlphaFoldDB" id="A0A4U7KWA9"/>
<evidence type="ECO:0000256" key="4">
    <source>
        <dbReference type="ARBA" id="ARBA00023136"/>
    </source>
</evidence>
<feature type="transmembrane region" description="Helical" evidence="6">
    <location>
        <begin position="107"/>
        <end position="125"/>
    </location>
</feature>
<dbReference type="RefSeq" id="XP_029741010.1">
    <property type="nucleotide sequence ID" value="XM_029882155.1"/>
</dbReference>
<evidence type="ECO:0000313" key="8">
    <source>
        <dbReference type="EMBL" id="TKY89025.1"/>
    </source>
</evidence>
<dbReference type="Pfam" id="PF04116">
    <property type="entry name" value="FA_hydroxylase"/>
    <property type="match status" value="1"/>
</dbReference>
<comment type="subcellular location">
    <subcellularLocation>
        <location evidence="1">Membrane</location>
    </subcellularLocation>
</comment>
<dbReference type="GO" id="GO:0016491">
    <property type="term" value="F:oxidoreductase activity"/>
    <property type="evidence" value="ECO:0007669"/>
    <property type="project" value="InterPro"/>
</dbReference>
<keyword evidence="4 6" id="KW-0472">Membrane</keyword>
<reference evidence="8 9" key="1">
    <citation type="submission" date="2019-05" db="EMBL/GenBank/DDBJ databases">
        <title>Sporisorium graminicola CBS 10092 draft sequencing and annotation.</title>
        <authorList>
            <person name="Solano-Gonzalez S."/>
            <person name="Caddick M.X."/>
            <person name="Darby A."/>
        </authorList>
    </citation>
    <scope>NUCLEOTIDE SEQUENCE [LARGE SCALE GENOMIC DNA]</scope>
    <source>
        <strain evidence="8 9">CBS 10092</strain>
    </source>
</reference>
<evidence type="ECO:0000259" key="7">
    <source>
        <dbReference type="Pfam" id="PF04116"/>
    </source>
</evidence>
<evidence type="ECO:0000256" key="5">
    <source>
        <dbReference type="SAM" id="MobiDB-lite"/>
    </source>
</evidence>
<dbReference type="GO" id="GO:0008610">
    <property type="term" value="P:lipid biosynthetic process"/>
    <property type="evidence" value="ECO:0007669"/>
    <property type="project" value="InterPro"/>
</dbReference>
<dbReference type="PANTHER" id="PTHR11863">
    <property type="entry name" value="STEROL DESATURASE"/>
    <property type="match status" value="1"/>
</dbReference>
<organism evidence="8 9">
    <name type="scientific">Sporisorium graminicola</name>
    <dbReference type="NCBI Taxonomy" id="280036"/>
    <lineage>
        <taxon>Eukaryota</taxon>
        <taxon>Fungi</taxon>
        <taxon>Dikarya</taxon>
        <taxon>Basidiomycota</taxon>
        <taxon>Ustilaginomycotina</taxon>
        <taxon>Ustilaginomycetes</taxon>
        <taxon>Ustilaginales</taxon>
        <taxon>Ustilaginaceae</taxon>
        <taxon>Sporisorium</taxon>
    </lineage>
</organism>
<keyword evidence="9" id="KW-1185">Reference proteome</keyword>
<gene>
    <name evidence="8" type="ORF">EX895_001556</name>
</gene>
<dbReference type="GO" id="GO:0005506">
    <property type="term" value="F:iron ion binding"/>
    <property type="evidence" value="ECO:0007669"/>
    <property type="project" value="InterPro"/>
</dbReference>
<dbReference type="InterPro" id="IPR006694">
    <property type="entry name" value="Fatty_acid_hydroxylase"/>
</dbReference>
<dbReference type="GO" id="GO:0016020">
    <property type="term" value="C:membrane"/>
    <property type="evidence" value="ECO:0007669"/>
    <property type="project" value="UniProtKB-SubCell"/>
</dbReference>
<protein>
    <recommendedName>
        <fullName evidence="7">Fatty acid hydroxylase domain-containing protein</fullName>
    </recommendedName>
</protein>
<dbReference type="EMBL" id="SRRM01000005">
    <property type="protein sequence ID" value="TKY89025.1"/>
    <property type="molecule type" value="Genomic_DNA"/>
</dbReference>
<evidence type="ECO:0000256" key="6">
    <source>
        <dbReference type="SAM" id="Phobius"/>
    </source>
</evidence>
<comment type="caution">
    <text evidence="8">The sequence shown here is derived from an EMBL/GenBank/DDBJ whole genome shotgun (WGS) entry which is preliminary data.</text>
</comment>
<dbReference type="GeneID" id="40724451"/>
<keyword evidence="3 6" id="KW-1133">Transmembrane helix</keyword>
<feature type="domain" description="Fatty acid hydroxylase" evidence="7">
    <location>
        <begin position="197"/>
        <end position="341"/>
    </location>
</feature>
<evidence type="ECO:0000256" key="3">
    <source>
        <dbReference type="ARBA" id="ARBA00022989"/>
    </source>
</evidence>
<evidence type="ECO:0000313" key="9">
    <source>
        <dbReference type="Proteomes" id="UP000306050"/>
    </source>
</evidence>
<evidence type="ECO:0000256" key="2">
    <source>
        <dbReference type="ARBA" id="ARBA00022692"/>
    </source>
</evidence>
<accession>A0A4U7KWA9</accession>
<feature type="region of interest" description="Disordered" evidence="5">
    <location>
        <begin position="1"/>
        <end position="34"/>
    </location>
</feature>
<dbReference type="KEGG" id="sgra:EX895_001556"/>
<dbReference type="Proteomes" id="UP000306050">
    <property type="component" value="Chromosome SGRAM_12"/>
</dbReference>
<sequence>MVATQPQAGTAPAKGKSHTPQPVRPSQGPLKSTWHRQGNKEGWGLFHWLIHLVGIDPLPPASTTIVHDKDDPIPVWDHLSGHLYIWSRFGLAFALQYAYTRYMGHNFGLLANILYWGTFVSLYGINVIHSTRNLSQRIGFLQPHKARDGIPDHRVGEVLRSLAMTGLLRPVAATLLCYDPKQAITLSPWLPLLVPGFAVANDFWFYLYHRAMHESDVLWRFHRTHHTAKLPTTVLALYADTVQEWGDVLVIPVLAYLTVRLALPMGFYDWMLCWSYIEMLELIGHSGIRCAGGSPIFCFVPLAKFDMDIEIEDHDLHHSNGWKKSGNYGKQTRIFDKLFGTMMPRVETLDHLVDWSDKVWLPQW</sequence>